<feature type="signal peptide" evidence="1">
    <location>
        <begin position="1"/>
        <end position="24"/>
    </location>
</feature>
<keyword evidence="3" id="KW-1185">Reference proteome</keyword>
<sequence length="110" mass="11678">MFAMTATRSAVTVFAALAALPLRAAPAEVVHVAEMGGLYTQTWRAADVGSSGPGTREIFVGGAGKAGDFWGVMHLDCDTPRYSRWVAEGGYLSAEDVPGEAIRQIRARFC</sequence>
<proteinExistence type="predicted"/>
<organism evidence="2 3">
    <name type="scientific">Paracoccus isoporae</name>
    <dbReference type="NCBI Taxonomy" id="591205"/>
    <lineage>
        <taxon>Bacteria</taxon>
        <taxon>Pseudomonadati</taxon>
        <taxon>Pseudomonadota</taxon>
        <taxon>Alphaproteobacteria</taxon>
        <taxon>Rhodobacterales</taxon>
        <taxon>Paracoccaceae</taxon>
        <taxon>Paracoccus</taxon>
    </lineage>
</organism>
<keyword evidence="1" id="KW-0732">Signal</keyword>
<dbReference type="AlphaFoldDB" id="A0A1G7A9Y1"/>
<feature type="chain" id="PRO_5011511913" evidence="1">
    <location>
        <begin position="25"/>
        <end position="110"/>
    </location>
</feature>
<accession>A0A1G7A9Y1</accession>
<dbReference type="EMBL" id="FNAH01000004">
    <property type="protein sequence ID" value="SDE11619.1"/>
    <property type="molecule type" value="Genomic_DNA"/>
</dbReference>
<evidence type="ECO:0000313" key="2">
    <source>
        <dbReference type="EMBL" id="SDE11619.1"/>
    </source>
</evidence>
<evidence type="ECO:0000313" key="3">
    <source>
        <dbReference type="Proteomes" id="UP000199344"/>
    </source>
</evidence>
<reference evidence="2 3" key="1">
    <citation type="submission" date="2016-10" db="EMBL/GenBank/DDBJ databases">
        <authorList>
            <person name="de Groot N.N."/>
        </authorList>
    </citation>
    <scope>NUCLEOTIDE SEQUENCE [LARGE SCALE GENOMIC DNA]</scope>
    <source>
        <strain evidence="2 3">DSM 22220</strain>
    </source>
</reference>
<gene>
    <name evidence="2" type="ORF">SAMN05421538_10474</name>
</gene>
<name>A0A1G7A9Y1_9RHOB</name>
<dbReference type="Proteomes" id="UP000199344">
    <property type="component" value="Unassembled WGS sequence"/>
</dbReference>
<evidence type="ECO:0000256" key="1">
    <source>
        <dbReference type="SAM" id="SignalP"/>
    </source>
</evidence>
<protein>
    <submittedName>
        <fullName evidence="2">Uncharacterized protein</fullName>
    </submittedName>
</protein>